<evidence type="ECO:0000313" key="2">
    <source>
        <dbReference type="EMBL" id="SFK17019.1"/>
    </source>
</evidence>
<evidence type="ECO:0000313" key="3">
    <source>
        <dbReference type="Proteomes" id="UP000198919"/>
    </source>
</evidence>
<name>A0A1I3XCD6_9GAMM</name>
<evidence type="ECO:0000313" key="1">
    <source>
        <dbReference type="EMBL" id="PHM36555.1"/>
    </source>
</evidence>
<dbReference type="Proteomes" id="UP000224607">
    <property type="component" value="Unassembled WGS sequence"/>
</dbReference>
<reference evidence="1 4" key="3">
    <citation type="journal article" date="2017" name="Nat. Microbiol.">
        <title>Natural product diversity associated with the nematode symbionts Photorhabdus and Xenorhabdus.</title>
        <authorList>
            <person name="Tobias N.J."/>
            <person name="Wolff H."/>
            <person name="Djahanschiri B."/>
            <person name="Grundmann F."/>
            <person name="Kronenwerth M."/>
            <person name="Shi Y.M."/>
            <person name="Simonyi S."/>
            <person name="Grun P."/>
            <person name="Shapiro-Ilan D."/>
            <person name="Pidot S.J."/>
            <person name="Stinear T.P."/>
            <person name="Ebersberger I."/>
            <person name="Bode H.B."/>
        </authorList>
    </citation>
    <scope>NUCLEOTIDE SEQUENCE [LARGE SCALE GENOMIC DNA]</scope>
    <source>
        <strain evidence="1 4">DSM 17908</strain>
    </source>
</reference>
<proteinExistence type="predicted"/>
<sequence length="88" mass="10172">MKTIRKNKGDVTYYLSRENNDSYRLIKKIKARATHLVKDGHKTTKVTLSDLLLTHDQLYNLDYSLNGLRADDKATIELLIGEFFKNGK</sequence>
<dbReference type="AlphaFoldDB" id="A0A1I3XCD6"/>
<dbReference type="RefSeq" id="WP_012368911.1">
    <property type="nucleotide sequence ID" value="NZ_CAWNQB010000020.1"/>
</dbReference>
<evidence type="ECO:0000313" key="4">
    <source>
        <dbReference type="Proteomes" id="UP000224607"/>
    </source>
</evidence>
<gene>
    <name evidence="2" type="ORF">SAMN05421680_13339</name>
    <name evidence="1" type="ORF">Xmau_04225</name>
</gene>
<dbReference type="Proteomes" id="UP000198919">
    <property type="component" value="Unassembled WGS sequence"/>
</dbReference>
<reference evidence="3" key="2">
    <citation type="submission" date="2016-10" db="EMBL/GenBank/DDBJ databases">
        <authorList>
            <person name="Varghese N."/>
            <person name="Submissions S."/>
        </authorList>
    </citation>
    <scope>NUCLEOTIDE SEQUENCE [LARGE SCALE GENOMIC DNA]</scope>
    <source>
        <strain evidence="3">DSM 17908</strain>
    </source>
</reference>
<protein>
    <submittedName>
        <fullName evidence="2">Uncharacterized protein</fullName>
    </submittedName>
</protein>
<dbReference type="EMBL" id="NITY01000027">
    <property type="protein sequence ID" value="PHM36555.1"/>
    <property type="molecule type" value="Genomic_DNA"/>
</dbReference>
<keyword evidence="4" id="KW-1185">Reference proteome</keyword>
<accession>A0A1I3XCD6</accession>
<dbReference type="GeneID" id="6166510"/>
<organism evidence="2 3">
    <name type="scientific">Xenorhabdus mauleonii</name>
    <dbReference type="NCBI Taxonomy" id="351675"/>
    <lineage>
        <taxon>Bacteria</taxon>
        <taxon>Pseudomonadati</taxon>
        <taxon>Pseudomonadota</taxon>
        <taxon>Gammaproteobacteria</taxon>
        <taxon>Enterobacterales</taxon>
        <taxon>Morganellaceae</taxon>
        <taxon>Xenorhabdus</taxon>
    </lineage>
</organism>
<dbReference type="OrthoDB" id="6625704at2"/>
<reference evidence="2" key="1">
    <citation type="submission" date="2016-10" db="EMBL/GenBank/DDBJ databases">
        <authorList>
            <person name="de Groot N.N."/>
        </authorList>
    </citation>
    <scope>NUCLEOTIDE SEQUENCE [LARGE SCALE GENOMIC DNA]</scope>
    <source>
        <strain evidence="2">DSM 17908</strain>
    </source>
</reference>
<dbReference type="STRING" id="351675.SAMN05421680_13339"/>
<dbReference type="EMBL" id="FORG01000033">
    <property type="protein sequence ID" value="SFK17019.1"/>
    <property type="molecule type" value="Genomic_DNA"/>
</dbReference>